<feature type="coiled-coil region" evidence="4">
    <location>
        <begin position="10"/>
        <end position="190"/>
    </location>
</feature>
<gene>
    <name evidence="7" type="ORF">M427DRAFT_34409</name>
</gene>
<organism evidence="7 8">
    <name type="scientific">Gonapodya prolifera (strain JEL478)</name>
    <name type="common">Monoblepharis prolifera</name>
    <dbReference type="NCBI Taxonomy" id="1344416"/>
    <lineage>
        <taxon>Eukaryota</taxon>
        <taxon>Fungi</taxon>
        <taxon>Fungi incertae sedis</taxon>
        <taxon>Chytridiomycota</taxon>
        <taxon>Chytridiomycota incertae sedis</taxon>
        <taxon>Monoblepharidomycetes</taxon>
        <taxon>Monoblepharidales</taxon>
        <taxon>Gonapodyaceae</taxon>
        <taxon>Gonapodya</taxon>
    </lineage>
</organism>
<feature type="coiled-coil region" evidence="4">
    <location>
        <begin position="421"/>
        <end position="508"/>
    </location>
</feature>
<feature type="domain" description="GRIP" evidence="6">
    <location>
        <begin position="617"/>
        <end position="668"/>
    </location>
</feature>
<proteinExistence type="predicted"/>
<dbReference type="InterPro" id="IPR019459">
    <property type="entry name" value="GRAB"/>
</dbReference>
<evidence type="ECO:0000256" key="3">
    <source>
        <dbReference type="ARBA" id="ARBA00023054"/>
    </source>
</evidence>
<feature type="region of interest" description="Disordered" evidence="5">
    <location>
        <begin position="724"/>
        <end position="817"/>
    </location>
</feature>
<dbReference type="Proteomes" id="UP000070544">
    <property type="component" value="Unassembled WGS sequence"/>
</dbReference>
<sequence>MVRAQLWNVTEEAERKEVESREAMEKMRAKVDTEREEAKAAVRQYRHELEEVRTVVVKVESERDVAREEVARLRNELERAGQEVVELSQNVDTAVEEVARVGSRVQQVELERDSARQEVVEVKQELEVVRMDVQRLESEVEGAQRERDEAHSRGLPETSVAVDRNEWEAIQQVRERAAAAEGELRATKAAVAELVKTLVSYFTLLAASASDDAPAVPTTLPVPLQRALGGVVEVWGRQRVENADSGEEAREEMLLELRRVMGEDGTSLHEVVERARGRWEVEVERVREEVMEMNAAELRRLLQTVDDERAKAVEKIRTVDNELTELSSLVEGLQRQKAVAEDDLAALRSHIASLESENTRLATSLSASTETASALSARVASLTDDLGAVKKALSEANARSAEVHAQTQAQVQADAAGGAEVDKLRKELARLREHLVEESDACAEEQVRQEAALAAMKARVEEVERDRTEWEARLAVAREEAERWRVKAEEAGEDGQEERKEVEKWKEECARRGEAVRNLQGVLEEFQASRDTEVRIAVEGLRRQLAIITEEAQNWKLKVEEAEAKLRNVERDSPAVQRIQKELAEKNVLVGRLRSDVILLQKHLSEAMGHMKALSEGKDNSIDRRLISNLVLNFLQMPRGDGKRFEMLTVIGGILNWGDEEKFKAGLTRTRGGPYLNVPGRRPTDTRASSFDEMMRTPLSAAPVNESFTDMWVAFLQREAERAGAPAKTVAPTLPGGSTPGAAPDGNEYPNDWQSLPPPSPRMGASVAGSRPPSVASAPGGWDTPWSSSGYGSGSGFQAGSPLAFNFSSRGETPPPS</sequence>
<dbReference type="GO" id="GO:0006888">
    <property type="term" value="P:endoplasmic reticulum to Golgi vesicle-mediated transport"/>
    <property type="evidence" value="ECO:0007669"/>
    <property type="project" value="TreeGrafter"/>
</dbReference>
<keyword evidence="2" id="KW-0333">Golgi apparatus</keyword>
<dbReference type="InterPro" id="IPR000237">
    <property type="entry name" value="GRIP_dom"/>
</dbReference>
<dbReference type="PANTHER" id="PTHR18921:SF2">
    <property type="entry name" value="THYROID RECEPTOR-INTERACTING PROTEIN 11"/>
    <property type="match status" value="1"/>
</dbReference>
<dbReference type="OMA" id="RNQSGMN"/>
<dbReference type="GO" id="GO:0007030">
    <property type="term" value="P:Golgi organization"/>
    <property type="evidence" value="ECO:0007669"/>
    <property type="project" value="TreeGrafter"/>
</dbReference>
<dbReference type="OrthoDB" id="425925at2759"/>
<accession>A0A139A856</accession>
<dbReference type="GO" id="GO:0031267">
    <property type="term" value="F:small GTPase binding"/>
    <property type="evidence" value="ECO:0007669"/>
    <property type="project" value="TreeGrafter"/>
</dbReference>
<feature type="coiled-coil region" evidence="4">
    <location>
        <begin position="538"/>
        <end position="572"/>
    </location>
</feature>
<dbReference type="Pfam" id="PF10375">
    <property type="entry name" value="GRAB"/>
    <property type="match status" value="1"/>
</dbReference>
<dbReference type="AlphaFoldDB" id="A0A139A856"/>
<feature type="coiled-coil region" evidence="4">
    <location>
        <begin position="295"/>
        <end position="357"/>
    </location>
</feature>
<keyword evidence="3 4" id="KW-0175">Coiled coil</keyword>
<evidence type="ECO:0000259" key="6">
    <source>
        <dbReference type="PROSITE" id="PS50913"/>
    </source>
</evidence>
<comment type="subcellular location">
    <subcellularLocation>
        <location evidence="1">Golgi apparatus</location>
    </subcellularLocation>
</comment>
<evidence type="ECO:0000256" key="4">
    <source>
        <dbReference type="SAM" id="Coils"/>
    </source>
</evidence>
<dbReference type="STRING" id="1344416.A0A139A856"/>
<dbReference type="PROSITE" id="PS50913">
    <property type="entry name" value="GRIP"/>
    <property type="match status" value="1"/>
</dbReference>
<dbReference type="EMBL" id="KQ965783">
    <property type="protein sequence ID" value="KXS12986.1"/>
    <property type="molecule type" value="Genomic_DNA"/>
</dbReference>
<reference evidence="7 8" key="1">
    <citation type="journal article" date="2015" name="Genome Biol. Evol.">
        <title>Phylogenomic analyses indicate that early fungi evolved digesting cell walls of algal ancestors of land plants.</title>
        <authorList>
            <person name="Chang Y."/>
            <person name="Wang S."/>
            <person name="Sekimoto S."/>
            <person name="Aerts A.L."/>
            <person name="Choi C."/>
            <person name="Clum A."/>
            <person name="LaButti K.M."/>
            <person name="Lindquist E.A."/>
            <person name="Yee Ngan C."/>
            <person name="Ohm R.A."/>
            <person name="Salamov A.A."/>
            <person name="Grigoriev I.V."/>
            <person name="Spatafora J.W."/>
            <person name="Berbee M.L."/>
        </authorList>
    </citation>
    <scope>NUCLEOTIDE SEQUENCE [LARGE SCALE GENOMIC DNA]</scope>
    <source>
        <strain evidence="7 8">JEL478</strain>
    </source>
</reference>
<dbReference type="GO" id="GO:0005794">
    <property type="term" value="C:Golgi apparatus"/>
    <property type="evidence" value="ECO:0007669"/>
    <property type="project" value="UniProtKB-SubCell"/>
</dbReference>
<evidence type="ECO:0000256" key="2">
    <source>
        <dbReference type="ARBA" id="ARBA00023034"/>
    </source>
</evidence>
<evidence type="ECO:0000256" key="1">
    <source>
        <dbReference type="ARBA" id="ARBA00004555"/>
    </source>
</evidence>
<dbReference type="PANTHER" id="PTHR18921">
    <property type="entry name" value="MYOSIN HEAVY CHAIN - RELATED"/>
    <property type="match status" value="1"/>
</dbReference>
<evidence type="ECO:0000256" key="5">
    <source>
        <dbReference type="SAM" id="MobiDB-lite"/>
    </source>
</evidence>
<evidence type="ECO:0000313" key="7">
    <source>
        <dbReference type="EMBL" id="KXS12986.1"/>
    </source>
</evidence>
<name>A0A139A856_GONPJ</name>
<evidence type="ECO:0000313" key="8">
    <source>
        <dbReference type="Proteomes" id="UP000070544"/>
    </source>
</evidence>
<protein>
    <recommendedName>
        <fullName evidence="6">GRIP domain-containing protein</fullName>
    </recommendedName>
</protein>
<keyword evidence="8" id="KW-1185">Reference proteome</keyword>